<gene>
    <name evidence="5" type="ORF">DdX_17548</name>
</gene>
<dbReference type="PROSITE" id="PS50297">
    <property type="entry name" value="ANK_REP_REGION"/>
    <property type="match status" value="2"/>
</dbReference>
<keyword evidence="6" id="KW-1185">Reference proteome</keyword>
<dbReference type="PANTHER" id="PTHR24171:SF9">
    <property type="entry name" value="ANKYRIN REPEAT DOMAIN-CONTAINING PROTEIN 39"/>
    <property type="match status" value="1"/>
</dbReference>
<dbReference type="EMBL" id="JAKKPZ010000193">
    <property type="protein sequence ID" value="KAI1699079.1"/>
    <property type="molecule type" value="Genomic_DNA"/>
</dbReference>
<evidence type="ECO:0000256" key="2">
    <source>
        <dbReference type="ARBA" id="ARBA00023043"/>
    </source>
</evidence>
<evidence type="ECO:0000256" key="4">
    <source>
        <dbReference type="SAM" id="SignalP"/>
    </source>
</evidence>
<protein>
    <submittedName>
        <fullName evidence="5">Ankyrin repeats (3 copies) domain-containing protein</fullName>
    </submittedName>
</protein>
<dbReference type="Proteomes" id="UP001201812">
    <property type="component" value="Unassembled WGS sequence"/>
</dbReference>
<dbReference type="InterPro" id="IPR036770">
    <property type="entry name" value="Ankyrin_rpt-contain_sf"/>
</dbReference>
<keyword evidence="4" id="KW-0732">Signal</keyword>
<comment type="caution">
    <text evidence="5">The sequence shown here is derived from an EMBL/GenBank/DDBJ whole genome shotgun (WGS) entry which is preliminary data.</text>
</comment>
<feature type="chain" id="PRO_5042268791" evidence="4">
    <location>
        <begin position="21"/>
        <end position="192"/>
    </location>
</feature>
<sequence length="192" mass="21126">MIVYVSLWVICLCIVSSAPAKKEDLPDLIKALNESKFEHALSLAKEGTGINAKDRNDATPLHLALKDYNMKWNEKEEIVKALLESGADANAIAGNYGWTPLLRAAICGKTEMAKMFMEKGADVMAKTKSGVFTPLMNAASGNYEEIVKTLLKDKRVKDTINAINDNYTALRCARENGYANIVDILEKNGARE</sequence>
<dbReference type="SUPFAM" id="SSF48403">
    <property type="entry name" value="Ankyrin repeat"/>
    <property type="match status" value="1"/>
</dbReference>
<dbReference type="SMART" id="SM00248">
    <property type="entry name" value="ANK"/>
    <property type="match status" value="3"/>
</dbReference>
<dbReference type="PANTHER" id="PTHR24171">
    <property type="entry name" value="ANKYRIN REPEAT DOMAIN-CONTAINING PROTEIN 39-RELATED"/>
    <property type="match status" value="1"/>
</dbReference>
<reference evidence="5" key="1">
    <citation type="submission" date="2022-01" db="EMBL/GenBank/DDBJ databases">
        <title>Genome Sequence Resource for Two Populations of Ditylenchus destructor, the Migratory Endoparasitic Phytonematode.</title>
        <authorList>
            <person name="Zhang H."/>
            <person name="Lin R."/>
            <person name="Xie B."/>
        </authorList>
    </citation>
    <scope>NUCLEOTIDE SEQUENCE</scope>
    <source>
        <strain evidence="5">BazhouSP</strain>
    </source>
</reference>
<proteinExistence type="predicted"/>
<dbReference type="InterPro" id="IPR002110">
    <property type="entry name" value="Ankyrin_rpt"/>
</dbReference>
<evidence type="ECO:0000256" key="1">
    <source>
        <dbReference type="ARBA" id="ARBA00022737"/>
    </source>
</evidence>
<feature type="signal peptide" evidence="4">
    <location>
        <begin position="1"/>
        <end position="20"/>
    </location>
</feature>
<accession>A0AAD4MLI4</accession>
<evidence type="ECO:0000313" key="5">
    <source>
        <dbReference type="EMBL" id="KAI1699079.1"/>
    </source>
</evidence>
<name>A0AAD4MLI4_9BILA</name>
<dbReference type="Gene3D" id="1.25.40.20">
    <property type="entry name" value="Ankyrin repeat-containing domain"/>
    <property type="match status" value="1"/>
</dbReference>
<evidence type="ECO:0000313" key="6">
    <source>
        <dbReference type="Proteomes" id="UP001201812"/>
    </source>
</evidence>
<dbReference type="AlphaFoldDB" id="A0AAD4MLI4"/>
<keyword evidence="2 3" id="KW-0040">ANK repeat</keyword>
<dbReference type="Pfam" id="PF12796">
    <property type="entry name" value="Ank_2"/>
    <property type="match status" value="2"/>
</dbReference>
<evidence type="ECO:0000256" key="3">
    <source>
        <dbReference type="PROSITE-ProRule" id="PRU00023"/>
    </source>
</evidence>
<dbReference type="PROSITE" id="PS50088">
    <property type="entry name" value="ANK_REPEAT"/>
    <property type="match status" value="2"/>
</dbReference>
<feature type="repeat" description="ANK" evidence="3">
    <location>
        <begin position="56"/>
        <end position="94"/>
    </location>
</feature>
<keyword evidence="1" id="KW-0677">Repeat</keyword>
<feature type="repeat" description="ANK" evidence="3">
    <location>
        <begin position="96"/>
        <end position="128"/>
    </location>
</feature>
<organism evidence="5 6">
    <name type="scientific">Ditylenchus destructor</name>
    <dbReference type="NCBI Taxonomy" id="166010"/>
    <lineage>
        <taxon>Eukaryota</taxon>
        <taxon>Metazoa</taxon>
        <taxon>Ecdysozoa</taxon>
        <taxon>Nematoda</taxon>
        <taxon>Chromadorea</taxon>
        <taxon>Rhabditida</taxon>
        <taxon>Tylenchina</taxon>
        <taxon>Tylenchomorpha</taxon>
        <taxon>Sphaerularioidea</taxon>
        <taxon>Anguinidae</taxon>
        <taxon>Anguininae</taxon>
        <taxon>Ditylenchus</taxon>
    </lineage>
</organism>